<sequence length="109" mass="11296">MAVGPIGRWPSLAAAAAGLYPAGGQEPISCIGRSAQQDPHQMRLPCTGYTGGTSGSPWITEIDPRTRTGYVIGVIGGHQRGGDSPDVSYSAYFGADVRTLYERAVAQGG</sequence>
<dbReference type="Gene3D" id="2.40.10.10">
    <property type="entry name" value="Trypsin-like serine proteases"/>
    <property type="match status" value="1"/>
</dbReference>
<dbReference type="InterPro" id="IPR043504">
    <property type="entry name" value="Peptidase_S1_PA_chymotrypsin"/>
</dbReference>
<keyword evidence="2" id="KW-1185">Reference proteome</keyword>
<name>A0A345SRK7_9ACTN</name>
<dbReference type="OrthoDB" id="3507155at2"/>
<proteinExistence type="predicted"/>
<dbReference type="KEGG" id="stri:C7M71_001580"/>
<organism evidence="1 2">
    <name type="scientific">Peterkaempfera bronchialis</name>
    <dbReference type="NCBI Taxonomy" id="2126346"/>
    <lineage>
        <taxon>Bacteria</taxon>
        <taxon>Bacillati</taxon>
        <taxon>Actinomycetota</taxon>
        <taxon>Actinomycetes</taxon>
        <taxon>Kitasatosporales</taxon>
        <taxon>Streptomycetaceae</taxon>
        <taxon>Peterkaempfera</taxon>
    </lineage>
</organism>
<gene>
    <name evidence="1" type="ORF">C7M71_001580</name>
</gene>
<dbReference type="RefSeq" id="WP_111492037.1">
    <property type="nucleotide sequence ID" value="NZ_CP031264.1"/>
</dbReference>
<protein>
    <recommendedName>
        <fullName evidence="3">Serine protease</fullName>
    </recommendedName>
</protein>
<accession>A0A345SRK7</accession>
<dbReference type="AlphaFoldDB" id="A0A345SRK7"/>
<dbReference type="EMBL" id="CP031264">
    <property type="protein sequence ID" value="AXI76362.1"/>
    <property type="molecule type" value="Genomic_DNA"/>
</dbReference>
<evidence type="ECO:0000313" key="1">
    <source>
        <dbReference type="EMBL" id="AXI76362.1"/>
    </source>
</evidence>
<evidence type="ECO:0000313" key="2">
    <source>
        <dbReference type="Proteomes" id="UP000249340"/>
    </source>
</evidence>
<reference evidence="2" key="1">
    <citation type="submission" date="2018-07" db="EMBL/GenBank/DDBJ databases">
        <title>Streptacidiphilus bronchialis DSM 106435 chromosome.</title>
        <authorList>
            <person name="Batra D."/>
            <person name="Gulvik C.A."/>
        </authorList>
    </citation>
    <scope>NUCLEOTIDE SEQUENCE [LARGE SCALE GENOMIC DNA]</scope>
    <source>
        <strain evidence="2">DSM 106435</strain>
    </source>
</reference>
<evidence type="ECO:0008006" key="3">
    <source>
        <dbReference type="Google" id="ProtNLM"/>
    </source>
</evidence>
<dbReference type="Proteomes" id="UP000249340">
    <property type="component" value="Chromosome"/>
</dbReference>